<dbReference type="EMBL" id="VFQX01000058">
    <property type="protein sequence ID" value="KAF0973798.1"/>
    <property type="molecule type" value="Genomic_DNA"/>
</dbReference>
<protein>
    <recommendedName>
        <fullName evidence="2">Jacalin-type lectin domain-containing protein</fullName>
    </recommendedName>
</protein>
<proteinExistence type="predicted"/>
<reference evidence="3 4" key="1">
    <citation type="journal article" date="2019" name="Sci. Rep.">
        <title>Nanopore sequencing improves the draft genome of the human pathogenic amoeba Naegleria fowleri.</title>
        <authorList>
            <person name="Liechti N."/>
            <person name="Schurch N."/>
            <person name="Bruggmann R."/>
            <person name="Wittwer M."/>
        </authorList>
    </citation>
    <scope>NUCLEOTIDE SEQUENCE [LARGE SCALE GENOMIC DNA]</scope>
    <source>
        <strain evidence="3 4">ATCC 30894</strain>
    </source>
</reference>
<feature type="compositionally biased region" description="Polar residues" evidence="1">
    <location>
        <begin position="1"/>
        <end position="14"/>
    </location>
</feature>
<dbReference type="VEuPathDB" id="AmoebaDB:FDP41_007185"/>
<dbReference type="Gene3D" id="2.100.10.30">
    <property type="entry name" value="Jacalin-like lectin domain"/>
    <property type="match status" value="1"/>
</dbReference>
<feature type="compositionally biased region" description="Low complexity" evidence="1">
    <location>
        <begin position="80"/>
        <end position="110"/>
    </location>
</feature>
<feature type="region of interest" description="Disordered" evidence="1">
    <location>
        <begin position="63"/>
        <end position="112"/>
    </location>
</feature>
<comment type="caution">
    <text evidence="3">The sequence shown here is derived from an EMBL/GenBank/DDBJ whole genome shotgun (WGS) entry which is preliminary data.</text>
</comment>
<organism evidence="3 4">
    <name type="scientific">Naegleria fowleri</name>
    <name type="common">Brain eating amoeba</name>
    <dbReference type="NCBI Taxonomy" id="5763"/>
    <lineage>
        <taxon>Eukaryota</taxon>
        <taxon>Discoba</taxon>
        <taxon>Heterolobosea</taxon>
        <taxon>Tetramitia</taxon>
        <taxon>Eutetramitia</taxon>
        <taxon>Vahlkampfiidae</taxon>
        <taxon>Naegleria</taxon>
    </lineage>
</organism>
<evidence type="ECO:0000259" key="2">
    <source>
        <dbReference type="SMART" id="SM00915"/>
    </source>
</evidence>
<dbReference type="GeneID" id="68114403"/>
<dbReference type="AlphaFoldDB" id="A0A6A5BIB8"/>
<feature type="compositionally biased region" description="Polar residues" evidence="1">
    <location>
        <begin position="154"/>
        <end position="172"/>
    </location>
</feature>
<gene>
    <name evidence="3" type="ORF">FDP41_007185</name>
</gene>
<evidence type="ECO:0000313" key="4">
    <source>
        <dbReference type="Proteomes" id="UP000444721"/>
    </source>
</evidence>
<dbReference type="Proteomes" id="UP000444721">
    <property type="component" value="Unassembled WGS sequence"/>
</dbReference>
<dbReference type="InterPro" id="IPR001229">
    <property type="entry name" value="Jacalin-like_lectin_dom"/>
</dbReference>
<evidence type="ECO:0000313" key="3">
    <source>
        <dbReference type="EMBL" id="KAF0973798.1"/>
    </source>
</evidence>
<dbReference type="OrthoDB" id="581739at2759"/>
<name>A0A6A5BIB8_NAEFO</name>
<evidence type="ECO:0000256" key="1">
    <source>
        <dbReference type="SAM" id="MobiDB-lite"/>
    </source>
</evidence>
<keyword evidence="4" id="KW-1185">Reference proteome</keyword>
<feature type="domain" description="Jacalin-type lectin" evidence="2">
    <location>
        <begin position="212"/>
        <end position="317"/>
    </location>
</feature>
<dbReference type="SMART" id="SM00915">
    <property type="entry name" value="Jacalin"/>
    <property type="match status" value="1"/>
</dbReference>
<dbReference type="VEuPathDB" id="AmoebaDB:NF0054560"/>
<feature type="region of interest" description="Disordered" evidence="1">
    <location>
        <begin position="154"/>
        <end position="173"/>
    </location>
</feature>
<dbReference type="InterPro" id="IPR036404">
    <property type="entry name" value="Jacalin-like_lectin_dom_sf"/>
</dbReference>
<feature type="compositionally biased region" description="Low complexity" evidence="1">
    <location>
        <begin position="15"/>
        <end position="25"/>
    </location>
</feature>
<accession>A0A6A5BIB8</accession>
<feature type="region of interest" description="Disordered" evidence="1">
    <location>
        <begin position="384"/>
        <end position="404"/>
    </location>
</feature>
<dbReference type="VEuPathDB" id="AmoebaDB:NfTy_009390"/>
<feature type="region of interest" description="Disordered" evidence="1">
    <location>
        <begin position="1"/>
        <end position="28"/>
    </location>
</feature>
<sequence>MSNQPIPRRSLSTISAPNPSNPSSGSSGGGFGAFLKSFMGTSVHEGSSTTSLLEGEDLRSFNVAADQKSPSSAGASMRKSSMMGSNSSSSNLVSSNLMSGGSGTTNSSDGPVHIPLESLDEHIDYLFENFPETMRRYSEEQFMNMISRFTQVPKENQSVTTSTTSKKNQESVPLSEEQKQVYFNKFIKFKYGNLEKLNSGEYSKNGYIFKRIVSPFLKIRKISIRWGIYIDFIGIYYSNNTLKAYGNPTGGTDGADVLLSENEYIVKISGQQREALIQIKFETNTGKVFGPFGSYNNTTGAVPFMSSGPCLKDMFVSEGRVGPTIFVKFLVVTGVAPEWSGSPSFQKGISECWSEIAHIHETIETLAKKSCINNHSLNNSIIDESSNAQTDSSIQSPTEDVTDHTSLTSSFMTTNSHTVAVADSNKTCSIGEVYQDDIMDLRRSLTKCYELLQKVHANAEIQSSTFNEKLYKSFHNLFSNSSTLAPPSNDSNHH</sequence>
<dbReference type="RefSeq" id="XP_044558511.1">
    <property type="nucleotide sequence ID" value="XM_044710902.1"/>
</dbReference>
<dbReference type="SUPFAM" id="SSF51101">
    <property type="entry name" value="Mannose-binding lectins"/>
    <property type="match status" value="1"/>
</dbReference>